<dbReference type="PANTHER" id="PTHR38030:SF2">
    <property type="entry name" value="PROTOPORPHYRINOGEN IX DEHYDROGENASE [QUINONE]"/>
    <property type="match status" value="1"/>
</dbReference>
<dbReference type="RefSeq" id="WP_152803032.1">
    <property type="nucleotide sequence ID" value="NZ_WHNX01000008.1"/>
</dbReference>
<dbReference type="Proteomes" id="UP000440004">
    <property type="component" value="Unassembled WGS sequence"/>
</dbReference>
<dbReference type="InterPro" id="IPR052200">
    <property type="entry name" value="Protoporphyrinogen_IX_DH"/>
</dbReference>
<gene>
    <name evidence="2" type="ORF">GC105_06845</name>
</gene>
<name>A0A6A7K812_9FIRM</name>
<dbReference type="PROSITE" id="PS00201">
    <property type="entry name" value="FLAVODOXIN"/>
    <property type="match status" value="1"/>
</dbReference>
<evidence type="ECO:0000259" key="1">
    <source>
        <dbReference type="Pfam" id="PF12724"/>
    </source>
</evidence>
<dbReference type="SUPFAM" id="SSF52218">
    <property type="entry name" value="Flavoproteins"/>
    <property type="match status" value="1"/>
</dbReference>
<sequence>MNTLIVYASKYGCTEKCANLVKKGLNDQVDLINLKEVNDIDLSKYSKVIIGGSIYVGKIQKIVSDFCSKYLDELLEKRVGLFICAMQEADIIDKQLNENFPLELTEKAEIKEWLGGEFLLDKMSFIDKMIVKKVSKVTTNTTNILVDKINGFVKIMN</sequence>
<protein>
    <submittedName>
        <fullName evidence="2">Flavodoxin</fullName>
    </submittedName>
</protein>
<dbReference type="Gene3D" id="3.40.50.360">
    <property type="match status" value="1"/>
</dbReference>
<proteinExistence type="predicted"/>
<keyword evidence="3" id="KW-1185">Reference proteome</keyword>
<feature type="domain" description="Flavodoxin" evidence="1">
    <location>
        <begin position="4"/>
        <end position="142"/>
    </location>
</feature>
<dbReference type="PANTHER" id="PTHR38030">
    <property type="entry name" value="PROTOPORPHYRINOGEN IX DEHYDROGENASE [MENAQUINONE]"/>
    <property type="match status" value="1"/>
</dbReference>
<dbReference type="GO" id="GO:0006783">
    <property type="term" value="P:heme biosynthetic process"/>
    <property type="evidence" value="ECO:0007669"/>
    <property type="project" value="TreeGrafter"/>
</dbReference>
<dbReference type="AlphaFoldDB" id="A0A6A7K812"/>
<dbReference type="InterPro" id="IPR001226">
    <property type="entry name" value="Flavodoxin_CS"/>
</dbReference>
<dbReference type="InterPro" id="IPR029039">
    <property type="entry name" value="Flavoprotein-like_sf"/>
</dbReference>
<accession>A0A6A7K812</accession>
<dbReference type="Pfam" id="PF12724">
    <property type="entry name" value="Flavodoxin_5"/>
    <property type="match status" value="1"/>
</dbReference>
<dbReference type="GO" id="GO:0009055">
    <property type="term" value="F:electron transfer activity"/>
    <property type="evidence" value="ECO:0007669"/>
    <property type="project" value="InterPro"/>
</dbReference>
<evidence type="ECO:0000313" key="3">
    <source>
        <dbReference type="Proteomes" id="UP000440004"/>
    </source>
</evidence>
<dbReference type="GO" id="GO:0070819">
    <property type="term" value="F:menaquinone-dependent protoporphyrinogen oxidase activity"/>
    <property type="evidence" value="ECO:0007669"/>
    <property type="project" value="TreeGrafter"/>
</dbReference>
<dbReference type="GO" id="GO:0010181">
    <property type="term" value="F:FMN binding"/>
    <property type="evidence" value="ECO:0007669"/>
    <property type="project" value="InterPro"/>
</dbReference>
<organism evidence="2 3">
    <name type="scientific">Alkalibaculum sporogenes</name>
    <dbReference type="NCBI Taxonomy" id="2655001"/>
    <lineage>
        <taxon>Bacteria</taxon>
        <taxon>Bacillati</taxon>
        <taxon>Bacillota</taxon>
        <taxon>Clostridia</taxon>
        <taxon>Eubacteriales</taxon>
        <taxon>Eubacteriaceae</taxon>
        <taxon>Alkalibaculum</taxon>
    </lineage>
</organism>
<reference evidence="2 3" key="1">
    <citation type="submission" date="2019-10" db="EMBL/GenBank/DDBJ databases">
        <title>Alkalibaculum tamaniensis sp.nov., a new alkaliphilic acetogen, isolated on methoxylated aromatics from a mud volcano.</title>
        <authorList>
            <person name="Khomyakova M.A."/>
            <person name="Merkel A.Y."/>
            <person name="Bonch-Osmolovskaya E.A."/>
            <person name="Slobodkin A.I."/>
        </authorList>
    </citation>
    <scope>NUCLEOTIDE SEQUENCE [LARGE SCALE GENOMIC DNA]</scope>
    <source>
        <strain evidence="2 3">M08DMB</strain>
    </source>
</reference>
<comment type="caution">
    <text evidence="2">The sequence shown here is derived from an EMBL/GenBank/DDBJ whole genome shotgun (WGS) entry which is preliminary data.</text>
</comment>
<evidence type="ECO:0000313" key="2">
    <source>
        <dbReference type="EMBL" id="MPW25502.1"/>
    </source>
</evidence>
<dbReference type="InterPro" id="IPR026816">
    <property type="entry name" value="Flavodoxin_dom"/>
</dbReference>
<dbReference type="EMBL" id="WHNX01000008">
    <property type="protein sequence ID" value="MPW25502.1"/>
    <property type="molecule type" value="Genomic_DNA"/>
</dbReference>